<protein>
    <submittedName>
        <fullName evidence="1">Uncharacterized protein</fullName>
    </submittedName>
</protein>
<comment type="caution">
    <text evidence="1">The sequence shown here is derived from an EMBL/GenBank/DDBJ whole genome shotgun (WGS) entry which is preliminary data.</text>
</comment>
<proteinExistence type="predicted"/>
<name>A0AAD7AXK9_MYCRO</name>
<organism evidence="1 2">
    <name type="scientific">Mycena rosella</name>
    <name type="common">Pink bonnet</name>
    <name type="synonym">Agaricus rosellus</name>
    <dbReference type="NCBI Taxonomy" id="1033263"/>
    <lineage>
        <taxon>Eukaryota</taxon>
        <taxon>Fungi</taxon>
        <taxon>Dikarya</taxon>
        <taxon>Basidiomycota</taxon>
        <taxon>Agaricomycotina</taxon>
        <taxon>Agaricomycetes</taxon>
        <taxon>Agaricomycetidae</taxon>
        <taxon>Agaricales</taxon>
        <taxon>Marasmiineae</taxon>
        <taxon>Mycenaceae</taxon>
        <taxon>Mycena</taxon>
    </lineage>
</organism>
<dbReference type="InterPro" id="IPR040521">
    <property type="entry name" value="KDZ"/>
</dbReference>
<dbReference type="AlphaFoldDB" id="A0AAD7AXK9"/>
<evidence type="ECO:0000313" key="1">
    <source>
        <dbReference type="EMBL" id="KAJ7603085.1"/>
    </source>
</evidence>
<dbReference type="Proteomes" id="UP001221757">
    <property type="component" value="Unassembled WGS sequence"/>
</dbReference>
<reference evidence="1" key="1">
    <citation type="submission" date="2023-03" db="EMBL/GenBank/DDBJ databases">
        <title>Massive genome expansion in bonnet fungi (Mycena s.s.) driven by repeated elements and novel gene families across ecological guilds.</title>
        <authorList>
            <consortium name="Lawrence Berkeley National Laboratory"/>
            <person name="Harder C.B."/>
            <person name="Miyauchi S."/>
            <person name="Viragh M."/>
            <person name="Kuo A."/>
            <person name="Thoen E."/>
            <person name="Andreopoulos B."/>
            <person name="Lu D."/>
            <person name="Skrede I."/>
            <person name="Drula E."/>
            <person name="Henrissat B."/>
            <person name="Morin E."/>
            <person name="Kohler A."/>
            <person name="Barry K."/>
            <person name="LaButti K."/>
            <person name="Morin E."/>
            <person name="Salamov A."/>
            <person name="Lipzen A."/>
            <person name="Mereny Z."/>
            <person name="Hegedus B."/>
            <person name="Baldrian P."/>
            <person name="Stursova M."/>
            <person name="Weitz H."/>
            <person name="Taylor A."/>
            <person name="Grigoriev I.V."/>
            <person name="Nagy L.G."/>
            <person name="Martin F."/>
            <person name="Kauserud H."/>
        </authorList>
    </citation>
    <scope>NUCLEOTIDE SEQUENCE</scope>
    <source>
        <strain evidence="1">CBHHK067</strain>
    </source>
</reference>
<sequence length="299" mass="34760">MAAVLGMRLSRFFYHIPEQSQCDSSHRLCQLQLLANYIKGLGLEDLEGCERFFSKSNGLARSVRYASRFHRKFLCNNYDQALDILKTEDTIKTWMAREGIQLADVFHHWLEEERVWLLMKKNLSAEQVVTLEMEYVQKLVNLSTSKFYAQRPQQTVPTILLKLWQQSKQKAHVEEVYERDMTTVQNLEDQLKINKRWTTDSPGYQSAVKALKERKYIDTPNALELLIVERLLELTKINMLQTGYKMHGHIAKVLQAHSGAVKNAIHRYNVAALSLEPPAPQLSWEEVVEYAFLADFDLL</sequence>
<dbReference type="Pfam" id="PF18758">
    <property type="entry name" value="KDZ"/>
    <property type="match status" value="1"/>
</dbReference>
<evidence type="ECO:0000313" key="2">
    <source>
        <dbReference type="Proteomes" id="UP001221757"/>
    </source>
</evidence>
<accession>A0AAD7AXK9</accession>
<keyword evidence="2" id="KW-1185">Reference proteome</keyword>
<gene>
    <name evidence="1" type="ORF">B0H17DRAFT_1222587</name>
</gene>
<dbReference type="EMBL" id="JARKIE010001329">
    <property type="protein sequence ID" value="KAJ7603085.1"/>
    <property type="molecule type" value="Genomic_DNA"/>
</dbReference>